<dbReference type="HOGENOM" id="CLU_2417627_0_0_1"/>
<evidence type="ECO:0000313" key="2">
    <source>
        <dbReference type="EMBL" id="EOY04166.1"/>
    </source>
</evidence>
<organism evidence="2 3">
    <name type="scientific">Theobroma cacao</name>
    <name type="common">Cacao</name>
    <name type="synonym">Cocoa</name>
    <dbReference type="NCBI Taxonomy" id="3641"/>
    <lineage>
        <taxon>Eukaryota</taxon>
        <taxon>Viridiplantae</taxon>
        <taxon>Streptophyta</taxon>
        <taxon>Embryophyta</taxon>
        <taxon>Tracheophyta</taxon>
        <taxon>Spermatophyta</taxon>
        <taxon>Magnoliopsida</taxon>
        <taxon>eudicotyledons</taxon>
        <taxon>Gunneridae</taxon>
        <taxon>Pentapetalae</taxon>
        <taxon>rosids</taxon>
        <taxon>malvids</taxon>
        <taxon>Malvales</taxon>
        <taxon>Malvaceae</taxon>
        <taxon>Byttnerioideae</taxon>
        <taxon>Theobroma</taxon>
    </lineage>
</organism>
<dbReference type="OMA" id="CIVEFTH"/>
<sequence length="92" mass="10844">MVTTILLIKSVNFNESYMVLKQAPKTWFVTYNSIITQFGFNSNPYDYALFIHHTNHGIVFLRLYMDDMIITSHDKTCIVEFTHTYIKSCPNR</sequence>
<dbReference type="Pfam" id="PF07727">
    <property type="entry name" value="RVT_2"/>
    <property type="match status" value="1"/>
</dbReference>
<dbReference type="Proteomes" id="UP000026915">
    <property type="component" value="Chromosome 4"/>
</dbReference>
<dbReference type="EMBL" id="CM001882">
    <property type="protein sequence ID" value="EOY04166.1"/>
    <property type="molecule type" value="Genomic_DNA"/>
</dbReference>
<gene>
    <name evidence="2" type="ORF">TCM_019427</name>
</gene>
<dbReference type="InterPro" id="IPR013103">
    <property type="entry name" value="RVT_2"/>
</dbReference>
<dbReference type="Gramene" id="EOY04166">
    <property type="protein sequence ID" value="EOY04166"/>
    <property type="gene ID" value="TCM_019427"/>
</dbReference>
<name>A0A061EH55_THECC</name>
<dbReference type="InParanoid" id="A0A061EH55"/>
<dbReference type="AlphaFoldDB" id="A0A061EH55"/>
<keyword evidence="3" id="KW-1185">Reference proteome</keyword>
<reference evidence="2 3" key="1">
    <citation type="journal article" date="2013" name="Genome Biol.">
        <title>The genome sequence of the most widely cultivated cacao type and its use to identify candidate genes regulating pod color.</title>
        <authorList>
            <person name="Motamayor J.C."/>
            <person name="Mockaitis K."/>
            <person name="Schmutz J."/>
            <person name="Haiminen N."/>
            <person name="Iii D.L."/>
            <person name="Cornejo O."/>
            <person name="Findley S.D."/>
            <person name="Zheng P."/>
            <person name="Utro F."/>
            <person name="Royaert S."/>
            <person name="Saski C."/>
            <person name="Jenkins J."/>
            <person name="Podicheti R."/>
            <person name="Zhao M."/>
            <person name="Scheffler B.E."/>
            <person name="Stack J.C."/>
            <person name="Feltus F.A."/>
            <person name="Mustiga G.M."/>
            <person name="Amores F."/>
            <person name="Phillips W."/>
            <person name="Marelli J.P."/>
            <person name="May G.D."/>
            <person name="Shapiro H."/>
            <person name="Ma J."/>
            <person name="Bustamante C.D."/>
            <person name="Schnell R.J."/>
            <person name="Main D."/>
            <person name="Gilbert D."/>
            <person name="Parida L."/>
            <person name="Kuhn D.N."/>
        </authorList>
    </citation>
    <scope>NUCLEOTIDE SEQUENCE [LARGE SCALE GENOMIC DNA]</scope>
    <source>
        <strain evidence="3">cv. Matina 1-6</strain>
    </source>
</reference>
<feature type="domain" description="Reverse transcriptase Ty1/copia-type" evidence="1">
    <location>
        <begin position="9"/>
        <end position="83"/>
    </location>
</feature>
<accession>A0A061EH55</accession>
<proteinExistence type="predicted"/>
<evidence type="ECO:0000313" key="3">
    <source>
        <dbReference type="Proteomes" id="UP000026915"/>
    </source>
</evidence>
<evidence type="ECO:0000259" key="1">
    <source>
        <dbReference type="Pfam" id="PF07727"/>
    </source>
</evidence>
<dbReference type="eggNOG" id="KOG0017">
    <property type="taxonomic scope" value="Eukaryota"/>
</dbReference>
<protein>
    <recommendedName>
        <fullName evidence="1">Reverse transcriptase Ty1/copia-type domain-containing protein</fullName>
    </recommendedName>
</protein>